<keyword evidence="2" id="KW-0052">Apoplast</keyword>
<evidence type="ECO:0000256" key="7">
    <source>
        <dbReference type="SAM" id="SignalP"/>
    </source>
</evidence>
<comment type="subcellular location">
    <subcellularLocation>
        <location evidence="1">Secreted</location>
        <location evidence="1">Extracellular space</location>
        <location evidence="1">Apoplast</location>
    </subcellularLocation>
</comment>
<dbReference type="PANTHER" id="PTHR31080:SF12">
    <property type="entry name" value="PLANT INVERTASE_PECTIN METHYLESTERASE INHIBITOR"/>
    <property type="match status" value="1"/>
</dbReference>
<dbReference type="CDD" id="cd15798">
    <property type="entry name" value="PMEI-like_3"/>
    <property type="match status" value="1"/>
</dbReference>
<protein>
    <recommendedName>
        <fullName evidence="8">Pectinesterase inhibitor domain-containing protein</fullName>
    </recommendedName>
</protein>
<feature type="signal peptide" evidence="7">
    <location>
        <begin position="1"/>
        <end position="20"/>
    </location>
</feature>
<accession>A0A8K0GY14</accession>
<evidence type="ECO:0000256" key="2">
    <source>
        <dbReference type="ARBA" id="ARBA00022523"/>
    </source>
</evidence>
<evidence type="ECO:0000313" key="9">
    <source>
        <dbReference type="EMBL" id="KAF3440005.1"/>
    </source>
</evidence>
<proteinExistence type="inferred from homology"/>
<keyword evidence="4 7" id="KW-0732">Signal</keyword>
<name>A0A8K0GY14_9ROSA</name>
<dbReference type="InterPro" id="IPR006501">
    <property type="entry name" value="Pectinesterase_inhib_dom"/>
</dbReference>
<feature type="chain" id="PRO_5035471753" description="Pectinesterase inhibitor domain-containing protein" evidence="7">
    <location>
        <begin position="21"/>
        <end position="211"/>
    </location>
</feature>
<dbReference type="Pfam" id="PF04043">
    <property type="entry name" value="PMEI"/>
    <property type="match status" value="1"/>
</dbReference>
<gene>
    <name evidence="9" type="ORF">FNV43_RR18283</name>
</gene>
<dbReference type="SUPFAM" id="SSF101148">
    <property type="entry name" value="Plant invertase/pectin methylesterase inhibitor"/>
    <property type="match status" value="1"/>
</dbReference>
<keyword evidence="3" id="KW-0964">Secreted</keyword>
<dbReference type="FunFam" id="1.20.140.40:FF:000006">
    <property type="entry name" value="Pectinesterase inhibitor 3"/>
    <property type="match status" value="1"/>
</dbReference>
<evidence type="ECO:0000259" key="8">
    <source>
        <dbReference type="SMART" id="SM00856"/>
    </source>
</evidence>
<dbReference type="OrthoDB" id="1430376at2759"/>
<organism evidence="9 10">
    <name type="scientific">Rhamnella rubrinervis</name>
    <dbReference type="NCBI Taxonomy" id="2594499"/>
    <lineage>
        <taxon>Eukaryota</taxon>
        <taxon>Viridiplantae</taxon>
        <taxon>Streptophyta</taxon>
        <taxon>Embryophyta</taxon>
        <taxon>Tracheophyta</taxon>
        <taxon>Spermatophyta</taxon>
        <taxon>Magnoliopsida</taxon>
        <taxon>eudicotyledons</taxon>
        <taxon>Gunneridae</taxon>
        <taxon>Pentapetalae</taxon>
        <taxon>rosids</taxon>
        <taxon>fabids</taxon>
        <taxon>Rosales</taxon>
        <taxon>Rhamnaceae</taxon>
        <taxon>rhamnoid group</taxon>
        <taxon>Rhamneae</taxon>
        <taxon>Rhamnella</taxon>
    </lineage>
</organism>
<evidence type="ECO:0000256" key="6">
    <source>
        <dbReference type="ARBA" id="ARBA00038471"/>
    </source>
</evidence>
<dbReference type="GO" id="GO:0004857">
    <property type="term" value="F:enzyme inhibitor activity"/>
    <property type="evidence" value="ECO:0007669"/>
    <property type="project" value="InterPro"/>
</dbReference>
<dbReference type="EMBL" id="VOIH02000008">
    <property type="protein sequence ID" value="KAF3440005.1"/>
    <property type="molecule type" value="Genomic_DNA"/>
</dbReference>
<dbReference type="GO" id="GO:0048046">
    <property type="term" value="C:apoplast"/>
    <property type="evidence" value="ECO:0007669"/>
    <property type="project" value="UniProtKB-SubCell"/>
</dbReference>
<comment type="similarity">
    <text evidence="6">Belongs to the PMEI family.</text>
</comment>
<dbReference type="InterPro" id="IPR035513">
    <property type="entry name" value="Invertase/methylesterase_inhib"/>
</dbReference>
<keyword evidence="10" id="KW-1185">Reference proteome</keyword>
<keyword evidence="5" id="KW-1015">Disulfide bond</keyword>
<evidence type="ECO:0000256" key="3">
    <source>
        <dbReference type="ARBA" id="ARBA00022525"/>
    </source>
</evidence>
<dbReference type="NCBIfam" id="TIGR01614">
    <property type="entry name" value="PME_inhib"/>
    <property type="match status" value="1"/>
</dbReference>
<dbReference type="PANTHER" id="PTHR31080">
    <property type="entry name" value="PECTINESTERASE INHIBITOR-LIKE"/>
    <property type="match status" value="1"/>
</dbReference>
<feature type="domain" description="Pectinesterase inhibitor" evidence="8">
    <location>
        <begin position="30"/>
        <end position="193"/>
    </location>
</feature>
<dbReference type="Gene3D" id="1.20.140.40">
    <property type="entry name" value="Invertase/pectin methylesterase inhibitor family protein"/>
    <property type="match status" value="1"/>
</dbReference>
<dbReference type="SMART" id="SM00856">
    <property type="entry name" value="PMEI"/>
    <property type="match status" value="1"/>
</dbReference>
<dbReference type="AlphaFoldDB" id="A0A8K0GY14"/>
<comment type="caution">
    <text evidence="9">The sequence shown here is derived from an EMBL/GenBank/DDBJ whole genome shotgun (WGS) entry which is preliminary data.</text>
</comment>
<reference evidence="9" key="1">
    <citation type="submission" date="2020-03" db="EMBL/GenBank/DDBJ databases">
        <title>A high-quality chromosome-level genome assembly of a woody plant with both climbing and erect habits, Rhamnella rubrinervis.</title>
        <authorList>
            <person name="Lu Z."/>
            <person name="Yang Y."/>
            <person name="Zhu X."/>
            <person name="Sun Y."/>
        </authorList>
    </citation>
    <scope>NUCLEOTIDE SEQUENCE</scope>
    <source>
        <strain evidence="9">BYM</strain>
        <tissue evidence="9">Leaf</tissue>
    </source>
</reference>
<dbReference type="InterPro" id="IPR051955">
    <property type="entry name" value="PME_Inhibitor"/>
</dbReference>
<evidence type="ECO:0000313" key="10">
    <source>
        <dbReference type="Proteomes" id="UP000796880"/>
    </source>
</evidence>
<evidence type="ECO:0000256" key="1">
    <source>
        <dbReference type="ARBA" id="ARBA00004271"/>
    </source>
</evidence>
<sequence length="211" mass="23296">MAKLTLYLLLIFCISSTALATIPRLPRRSRLRAYIEASCQTTRYPALCVHCLSTYIHTNTTVQTPKQLAQVALSASLNRAFYTRAYLLKVAKELLAIKAKEYQAVKDCLEQINDCVDQLTQSINELRSLDREGHVGGNMFWHISNVETWVSAALTDASSCVDAFPGRNMSKLKATIKGKVLNVAQTTSNALALFHRFAARFRAAAGATGKP</sequence>
<dbReference type="Proteomes" id="UP000796880">
    <property type="component" value="Unassembled WGS sequence"/>
</dbReference>
<evidence type="ECO:0000256" key="5">
    <source>
        <dbReference type="ARBA" id="ARBA00023157"/>
    </source>
</evidence>
<evidence type="ECO:0000256" key="4">
    <source>
        <dbReference type="ARBA" id="ARBA00022729"/>
    </source>
</evidence>